<feature type="domain" description="SIS" evidence="4">
    <location>
        <begin position="32"/>
        <end position="175"/>
    </location>
</feature>
<dbReference type="PROSITE" id="PS51464">
    <property type="entry name" value="SIS"/>
    <property type="match status" value="1"/>
</dbReference>
<evidence type="ECO:0000259" key="4">
    <source>
        <dbReference type="PROSITE" id="PS51464"/>
    </source>
</evidence>
<dbReference type="AlphaFoldDB" id="A0A9D1U061"/>
<dbReference type="InterPro" id="IPR035474">
    <property type="entry name" value="SIS_Kpsf"/>
</dbReference>
<gene>
    <name evidence="5" type="ORF">H9891_08265</name>
</gene>
<dbReference type="CDD" id="cd05014">
    <property type="entry name" value="SIS_Kpsf"/>
    <property type="match status" value="1"/>
</dbReference>
<evidence type="ECO:0000256" key="2">
    <source>
        <dbReference type="ARBA" id="ARBA00022737"/>
    </source>
</evidence>
<dbReference type="Gene3D" id="3.40.50.10490">
    <property type="entry name" value="Glucose-6-phosphate isomerase like protein, domain 1"/>
    <property type="match status" value="1"/>
</dbReference>
<dbReference type="Proteomes" id="UP000823989">
    <property type="component" value="Unassembled WGS sequence"/>
</dbReference>
<name>A0A9D1U061_9STAP</name>
<dbReference type="GO" id="GO:0005975">
    <property type="term" value="P:carbohydrate metabolic process"/>
    <property type="evidence" value="ECO:0007669"/>
    <property type="project" value="InterPro"/>
</dbReference>
<dbReference type="PANTHER" id="PTHR42745:SF1">
    <property type="entry name" value="ARABINOSE 5-PHOSPHATE ISOMERASE KDSD"/>
    <property type="match status" value="1"/>
</dbReference>
<dbReference type="SUPFAM" id="SSF53697">
    <property type="entry name" value="SIS domain"/>
    <property type="match status" value="1"/>
</dbReference>
<reference evidence="5" key="2">
    <citation type="submission" date="2021-04" db="EMBL/GenBank/DDBJ databases">
        <authorList>
            <person name="Gilroy R."/>
        </authorList>
    </citation>
    <scope>NUCLEOTIDE SEQUENCE</scope>
    <source>
        <strain evidence="5">ChiHjej13B12-752</strain>
    </source>
</reference>
<dbReference type="InterPro" id="IPR050986">
    <property type="entry name" value="GutQ/KpsF_isomerases"/>
</dbReference>
<evidence type="ECO:0000313" key="6">
    <source>
        <dbReference type="Proteomes" id="UP000823989"/>
    </source>
</evidence>
<dbReference type="InterPro" id="IPR001347">
    <property type="entry name" value="SIS_dom"/>
</dbReference>
<dbReference type="Pfam" id="PF01380">
    <property type="entry name" value="SIS"/>
    <property type="match status" value="1"/>
</dbReference>
<dbReference type="GO" id="GO:0019146">
    <property type="term" value="F:arabinose-5-phosphate isomerase activity"/>
    <property type="evidence" value="ECO:0007669"/>
    <property type="project" value="UniProtKB-ARBA"/>
</dbReference>
<comment type="caution">
    <text evidence="5">The sequence shown here is derived from an EMBL/GenBank/DDBJ whole genome shotgun (WGS) entry which is preliminary data.</text>
</comment>
<protein>
    <submittedName>
        <fullName evidence="5">SIS domain-containing protein</fullName>
    </submittedName>
</protein>
<evidence type="ECO:0000256" key="3">
    <source>
        <dbReference type="ARBA" id="ARBA00023122"/>
    </source>
</evidence>
<sequence length="200" mass="21274">MESIEMVRAVFNSEINAINEVKDTINGDYEKCISRILECNGRIIIVGVGKSGLIGKKIAATFASTGTPSFFVHSTEAVHGDLGMICHDDIVIAISNSGETQEVLDVLYSIRQIGAQIIAVTSHKDSTLGRESDLVIEAPVKQEADELNLAPTNSSTATLVIGDAIALTVSRKKGFSKSDFGKFHPGGSLGKELVKDGVIK</sequence>
<keyword evidence="3" id="KW-0129">CBS domain</keyword>
<dbReference type="GO" id="GO:0097367">
    <property type="term" value="F:carbohydrate derivative binding"/>
    <property type="evidence" value="ECO:0007669"/>
    <property type="project" value="InterPro"/>
</dbReference>
<evidence type="ECO:0000313" key="5">
    <source>
        <dbReference type="EMBL" id="HIW13126.1"/>
    </source>
</evidence>
<dbReference type="NCBIfam" id="TIGR00393">
    <property type="entry name" value="kpsF"/>
    <property type="match status" value="1"/>
</dbReference>
<comment type="similarity">
    <text evidence="1">Belongs to the SIS family. GutQ/KpsF subfamily.</text>
</comment>
<dbReference type="PANTHER" id="PTHR42745">
    <property type="match status" value="1"/>
</dbReference>
<proteinExistence type="inferred from homology"/>
<dbReference type="GO" id="GO:1901135">
    <property type="term" value="P:carbohydrate derivative metabolic process"/>
    <property type="evidence" value="ECO:0007669"/>
    <property type="project" value="InterPro"/>
</dbReference>
<keyword evidence="2" id="KW-0677">Repeat</keyword>
<organism evidence="5 6">
    <name type="scientific">Candidatus Salinicoccus stercoripullorum</name>
    <dbReference type="NCBI Taxonomy" id="2838756"/>
    <lineage>
        <taxon>Bacteria</taxon>
        <taxon>Bacillati</taxon>
        <taxon>Bacillota</taxon>
        <taxon>Bacilli</taxon>
        <taxon>Bacillales</taxon>
        <taxon>Staphylococcaceae</taxon>
        <taxon>Salinicoccus</taxon>
    </lineage>
</organism>
<dbReference type="EMBL" id="DXHR01000027">
    <property type="protein sequence ID" value="HIW13126.1"/>
    <property type="molecule type" value="Genomic_DNA"/>
</dbReference>
<dbReference type="InterPro" id="IPR046348">
    <property type="entry name" value="SIS_dom_sf"/>
</dbReference>
<dbReference type="InterPro" id="IPR004800">
    <property type="entry name" value="KdsD/KpsF-type"/>
</dbReference>
<accession>A0A9D1U061</accession>
<dbReference type="FunFam" id="3.40.50.10490:FF:000011">
    <property type="entry name" value="Arabinose 5-phosphate isomerase"/>
    <property type="match status" value="1"/>
</dbReference>
<evidence type="ECO:0000256" key="1">
    <source>
        <dbReference type="ARBA" id="ARBA00008165"/>
    </source>
</evidence>
<reference evidence="5" key="1">
    <citation type="journal article" date="2021" name="PeerJ">
        <title>Extensive microbial diversity within the chicken gut microbiome revealed by metagenomics and culture.</title>
        <authorList>
            <person name="Gilroy R."/>
            <person name="Ravi A."/>
            <person name="Getino M."/>
            <person name="Pursley I."/>
            <person name="Horton D.L."/>
            <person name="Alikhan N.F."/>
            <person name="Baker D."/>
            <person name="Gharbi K."/>
            <person name="Hall N."/>
            <person name="Watson M."/>
            <person name="Adriaenssens E.M."/>
            <person name="Foster-Nyarko E."/>
            <person name="Jarju S."/>
            <person name="Secka A."/>
            <person name="Antonio M."/>
            <person name="Oren A."/>
            <person name="Chaudhuri R.R."/>
            <person name="La Ragione R."/>
            <person name="Hildebrand F."/>
            <person name="Pallen M.J."/>
        </authorList>
    </citation>
    <scope>NUCLEOTIDE SEQUENCE</scope>
    <source>
        <strain evidence="5">ChiHjej13B12-752</strain>
    </source>
</reference>